<proteinExistence type="predicted"/>
<dbReference type="InterPro" id="IPR003108">
    <property type="entry name" value="GAR_dom"/>
</dbReference>
<keyword evidence="8" id="KW-1185">Reference proteome</keyword>
<name>A0A168QGB5_ABSGL</name>
<feature type="compositionally biased region" description="Low complexity" evidence="5">
    <location>
        <begin position="2767"/>
        <end position="2778"/>
    </location>
</feature>
<feature type="compositionally biased region" description="Low complexity" evidence="5">
    <location>
        <begin position="2621"/>
        <end position="2633"/>
    </location>
</feature>
<evidence type="ECO:0000259" key="6">
    <source>
        <dbReference type="PROSITE" id="PS51460"/>
    </source>
</evidence>
<evidence type="ECO:0000313" key="8">
    <source>
        <dbReference type="Proteomes" id="UP000078561"/>
    </source>
</evidence>
<dbReference type="Proteomes" id="UP000078561">
    <property type="component" value="Unassembled WGS sequence"/>
</dbReference>
<sequence length="2858" mass="322221">MTTDDDSLPNAPDTHRLHPDTETLRKYDISLTNTSLSLTINITTLLSWASAELDGYLRRGIIPTIHDLTDDWEDGRAFLCLAQRFYPTLIPQATFDTLMDKDTTDSQQPRSDMAFHVFEKELALPPPSSSATPYPLYIAKVRQALLSLNSMTGNDDDQDPWTQRTNSVMHAIQHTRQQLQALGFHSTTSSSHDDDGDMHDYLDKGGADGQSKSMTGWEEDLAVMEQALVDLAGIMDTYHIWANDSMECGSPTLGEKDRRMALVQSVDNAHNSLQEYLDQDQQALTVFRKRAIFNQATAPIRQDLDWVQAAMLKTTTTDTGIKNLEERMHHAGAALQYLIEQYSPTTTPEPDMAGGGGQQQQTHYSAEMDALVKRYQVVQSWVEDVRVWFVEAQRIRQWIAERVDLLDKSTVPNGASTEHISITADQVEDLNANHETMEKEVELFNKEDMSRLRTHVKDLTVDSAKEKDLSPADTTTIEITFTTLMALDRLLHLLRKHSHTLQVLTLRVFWENEFAKTVDWVNNTADELKLFIQSQARWQATPDSTPTSKSTVIDALLEMEMEISRFDQGQFTTTVNLYQEMDDVSDIELPSFLESRQVGVEEQFESLVHRVSFARRVVEQYLIMVDFMDSADGLLYQHGQGLSEELDRQTQKVYTLSLDQRGYALVEQKLVDKNSDFQEHAVRLITDTTVPSTEAASLLDHEENEVGNSRIKAAVESRSSELILLGETLEHKLERFKGALRWYNQFDEIRTGIQQTQNQLAQDIGAVSHLADELEATFGDQAQVLSDAWMNDKDTTGAWNQQRDHYYDKVAIYQKTLGDVATRIEGLHHQLSSSTDTTHQGAMADALGSLEKEAEGAASQLQSLTLILDQWDLGLTLMNDRQVWERFYSTATQWLATHEQKCQDTRLGATWSPSSTLTDAHYMAASTLNQEWHIFKDQSLASVIMAFDQLVNHPRQDSKWAAQRQRQTDLLSRAEHLAALLLLTKALLDQHKAMALYMDGAEEIRLQGTQWLNHLKWTILHRDMEETASMDTAGGLTLDSYNAKVESLWNQWQQSSSSGTDGSLASSEDLMADWQRQCDVVQQQVSSQQDALRSLGAGLKQWMAAAEEAQDIYGGIKLWRDKVYSLDAQAIDFLESMTVEKDALLESLSTGDDGALKYNGDAALMDLDRFRGLDRTLQQWLDHDFGALHANRSELNRRLDDLRESILDGTQDCQKTVDYTVVMNNTGSHLDHLEATCKSKLKPLLSFVFGLAGTYNRQVSWASAWLNQSSVSKKLKSQLDDLAVEKDMWLKAGDHSLAKVQALSKKVAAFGLELDDTVGLDGLSDSENSAYMKMEQSYQDLSVNDLSPVPLSSALQDDHTKCLQSIPQLRSDAAELAQVIKWLETGATWLHQADGQLDVWNSLIGDLERFTQHHARWSMDADSHPGTLGDHDSSQTVDLGATCFDLGHRVTDCIVHMNTSMEALDDWKSQAPSHAGLDGFGPWEEKMAALEIRRDNAQDYLVYASNMMNHHKAMQQWSSKVDSLEHQGEKLKSVMLLENEDMDLDGESSQHLDDFDQKLASLLNSDQIMVYPTPPSTYIDNENGHDDTKAIHQYIQSRHDYLESMSMSLHSILNAKERSTRLKALVDGYVKDATESLQWINGACDSLQKNMATDGTDMNGLETIESKLNMVHDWEKSAHLHATSHYNGLKESANHCVAAIQAGMDNQGDGMQLDKVTSLQQQLEDGWKQLSDSLQEHKTTLQLAERTYWSNQVATKCKAIDDQLDNFDSSMTNALHGDQLDQWQRDIDTIASDDLERLERLFNLDDMEDRDVNHQLLDDAKDIHWRLGKHLETVYQQVECGRRISEYTNLAAKLLASMDDLKPTLADWRSNLGTLSVESNAATDQAYYNNFKSIRGSLNDDWTALKHLYDQEEDLFAAVDHLGDELATPTDAIHARHKQVGAAWAEIQQQCTMMDQYDRLMTRRRPHFDKLHQISSLLDGISTSLYDIGDDNEEGVYAALRQVDRVDRMMTEATNAMDQQQQDDLPPISGNEAIDDVYRQRSLAVSNRLDTLKHQLETHQKRQHARRTHQQFQQRAEEIKMSAQNESSALESLVPQQNGSQQYNEWAKSVASSEKVFHDLLHESKVLLATVMETLGQSDADEIETICRLPLDDLNDLIQHQHSLLDLARQVLGHNKSANDISVWLDNFCTAVNGLPINDGSTRSLENDISILKTKLFGFEPTMASLESMNKAIQGADLSDDSNPAFLWKQSAQQQHDKVVIQWRGAKQDLEKCEDDWHRSQQATSIVDKLRLMATLTNDCRHQLEQLRQSFVSFTTNDEDPFKLLPRDPVVSQAQQALDSLERGLVANGQDLRVDIEQLVEKYYVDQQIGSNGGTGDTISQQRDEMVASWVKLMESIKVVKDTLCTEREMVKCISILDSIDVLLDSMDEVVVKAAPNYHATMVDNKYSKTELEAKRIELNARCNYYKHSIEESLQQADETWQGIGLNGDQQVLGRLATILEQHLAQQRLRHNDIFNQRVLARRLELEKALKLHMVDLTEKATRLRKSSLPTRKAAGTLIPVPRSIPSTSSLQGKPSQGTSTGLHPSSALPGRQQRLRTVSSSSSLNGDHNNNQLGLPYPPTSSSTKSTKSTSSNFPIPRKKSATPLTSGKKPNDYIAQADNDLDVEIGRIVNDMPYRVKVKMVPGEVGRYWFGDVNPKLVYCRVLKSKMVMVRVGGGWSELSQFLRDHAKLEGELIIPKPQDQHLLHTTMQEGYLETTTSLQRQRKQLMQQQNQPLKPTTSSTLLPAPRSTTVSSSIPKMKSSRSTSSSTTSQGYKNGDSFVAVDRHGNPLEVKLSKFSQKSALPTSTTNRRRKAAKP</sequence>
<dbReference type="Pfam" id="PF02187">
    <property type="entry name" value="GAS2"/>
    <property type="match status" value="1"/>
</dbReference>
<dbReference type="Gene3D" id="3.30.920.20">
    <property type="entry name" value="Gas2-like domain"/>
    <property type="match status" value="1"/>
</dbReference>
<feature type="compositionally biased region" description="Polar residues" evidence="5">
    <location>
        <begin position="2837"/>
        <end position="2849"/>
    </location>
</feature>
<dbReference type="STRING" id="4829.A0A168QGB5"/>
<dbReference type="InterPro" id="IPR036872">
    <property type="entry name" value="CH_dom_sf"/>
</dbReference>
<gene>
    <name evidence="7" type="primary">ABSGL_10496.1 scaffold 12026</name>
</gene>
<dbReference type="OMA" id="KETKMIQ"/>
<feature type="region of interest" description="Disordered" evidence="5">
    <location>
        <begin position="2547"/>
        <end position="2655"/>
    </location>
</feature>
<organism evidence="7">
    <name type="scientific">Absidia glauca</name>
    <name type="common">Pin mould</name>
    <dbReference type="NCBI Taxonomy" id="4829"/>
    <lineage>
        <taxon>Eukaryota</taxon>
        <taxon>Fungi</taxon>
        <taxon>Fungi incertae sedis</taxon>
        <taxon>Mucoromycota</taxon>
        <taxon>Mucoromycotina</taxon>
        <taxon>Mucoromycetes</taxon>
        <taxon>Mucorales</taxon>
        <taxon>Cunninghamellaceae</taxon>
        <taxon>Absidia</taxon>
    </lineage>
</organism>
<dbReference type="Gene3D" id="1.10.418.10">
    <property type="entry name" value="Calponin-like domain"/>
    <property type="match status" value="1"/>
</dbReference>
<evidence type="ECO:0000256" key="1">
    <source>
        <dbReference type="ARBA" id="ARBA00004245"/>
    </source>
</evidence>
<dbReference type="PROSITE" id="PS51460">
    <property type="entry name" value="GAR"/>
    <property type="match status" value="1"/>
</dbReference>
<feature type="compositionally biased region" description="Polar residues" evidence="5">
    <location>
        <begin position="2596"/>
        <end position="2614"/>
    </location>
</feature>
<feature type="region of interest" description="Disordered" evidence="5">
    <location>
        <begin position="2766"/>
        <end position="2858"/>
    </location>
</feature>
<accession>A0A168QGB5</accession>
<dbReference type="SMART" id="SM00243">
    <property type="entry name" value="GAS2"/>
    <property type="match status" value="1"/>
</dbReference>
<dbReference type="InParanoid" id="A0A168QGB5"/>
<dbReference type="SUPFAM" id="SSF47576">
    <property type="entry name" value="Calponin-homology domain, CH-domain"/>
    <property type="match status" value="1"/>
</dbReference>
<feature type="compositionally biased region" description="Polar residues" evidence="5">
    <location>
        <begin position="2565"/>
        <end position="2584"/>
    </location>
</feature>
<comment type="subcellular location">
    <subcellularLocation>
        <location evidence="1">Cytoplasm</location>
        <location evidence="1">Cytoskeleton</location>
    </subcellularLocation>
</comment>
<reference evidence="7" key="1">
    <citation type="submission" date="2016-04" db="EMBL/GenBank/DDBJ databases">
        <authorList>
            <person name="Evans L.H."/>
            <person name="Alamgir A."/>
            <person name="Owens N."/>
            <person name="Weber N.D."/>
            <person name="Virtaneva K."/>
            <person name="Barbian K."/>
            <person name="Babar A."/>
            <person name="Rosenke K."/>
        </authorList>
    </citation>
    <scope>NUCLEOTIDE SEQUENCE [LARGE SCALE GENOMIC DNA]</scope>
    <source>
        <strain evidence="7">CBS 101.48</strain>
    </source>
</reference>
<protein>
    <recommendedName>
        <fullName evidence="6">GAR domain-containing protein</fullName>
    </recommendedName>
</protein>
<feature type="domain" description="GAR" evidence="6">
    <location>
        <begin position="2658"/>
        <end position="2732"/>
    </location>
</feature>
<evidence type="ECO:0000313" key="7">
    <source>
        <dbReference type="EMBL" id="SAM04630.1"/>
    </source>
</evidence>
<dbReference type="InterPro" id="IPR036534">
    <property type="entry name" value="GAR_dom_sf"/>
</dbReference>
<dbReference type="OrthoDB" id="2359410at2759"/>
<dbReference type="EMBL" id="LT554414">
    <property type="protein sequence ID" value="SAM04630.1"/>
    <property type="molecule type" value="Genomic_DNA"/>
</dbReference>
<evidence type="ECO:0000256" key="3">
    <source>
        <dbReference type="ARBA" id="ARBA00023212"/>
    </source>
</evidence>
<evidence type="ECO:0000256" key="5">
    <source>
        <dbReference type="SAM" id="MobiDB-lite"/>
    </source>
</evidence>
<feature type="coiled-coil region" evidence="4">
    <location>
        <begin position="420"/>
        <end position="447"/>
    </location>
</feature>
<dbReference type="GO" id="GO:0005856">
    <property type="term" value="C:cytoskeleton"/>
    <property type="evidence" value="ECO:0007669"/>
    <property type="project" value="UniProtKB-SubCell"/>
</dbReference>
<keyword evidence="4" id="KW-0175">Coiled coil</keyword>
<dbReference type="SUPFAM" id="SSF143575">
    <property type="entry name" value="GAS2 domain-like"/>
    <property type="match status" value="1"/>
</dbReference>
<evidence type="ECO:0000256" key="4">
    <source>
        <dbReference type="SAM" id="Coils"/>
    </source>
</evidence>
<keyword evidence="3" id="KW-0206">Cytoskeleton</keyword>
<evidence type="ECO:0000256" key="2">
    <source>
        <dbReference type="ARBA" id="ARBA00022490"/>
    </source>
</evidence>
<dbReference type="GO" id="GO:0008017">
    <property type="term" value="F:microtubule binding"/>
    <property type="evidence" value="ECO:0007669"/>
    <property type="project" value="InterPro"/>
</dbReference>
<feature type="compositionally biased region" description="Low complexity" evidence="5">
    <location>
        <begin position="2792"/>
        <end position="2812"/>
    </location>
</feature>
<keyword evidence="2" id="KW-0963">Cytoplasm</keyword>